<feature type="compositionally biased region" description="Basic and acidic residues" evidence="1">
    <location>
        <begin position="156"/>
        <end position="167"/>
    </location>
</feature>
<name>A0AAV8SX88_9ROSI</name>
<sequence length="234" mass="25968">MDNSIEPVITLNYSPESQGNTVGNKSSLKAKNMGDDGDLNSNPQSVSVSPMLYEVNFRDLSDREIIYFDSQPWLESDCEDFASVNGADFTPTLGSTPVHPSSSIETPEPEESLYNVSKVNPIPPESSPTSDINKQVKQLFELFSETLSDELSPTDAKSKLQESEKAKPLNLYLPSKRSKSSPYKSLANSCWRTETTVDTRSGEDKPSCCASCCLPNFVRRLSFKHRKGRLTDPR</sequence>
<dbReference type="PANTHER" id="PTHR34280">
    <property type="entry name" value="OS01G0920100 PROTEIN"/>
    <property type="match status" value="1"/>
</dbReference>
<feature type="region of interest" description="Disordered" evidence="1">
    <location>
        <begin position="151"/>
        <end position="181"/>
    </location>
</feature>
<proteinExistence type="predicted"/>
<comment type="caution">
    <text evidence="2">The sequence shown here is derived from an EMBL/GenBank/DDBJ whole genome shotgun (WGS) entry which is preliminary data.</text>
</comment>
<dbReference type="AlphaFoldDB" id="A0AAV8SX88"/>
<accession>A0AAV8SX88</accession>
<dbReference type="Proteomes" id="UP001159364">
    <property type="component" value="Linkage Group LG07"/>
</dbReference>
<gene>
    <name evidence="2" type="ORF">K2173_002702</name>
</gene>
<keyword evidence="3" id="KW-1185">Reference proteome</keyword>
<evidence type="ECO:0000313" key="3">
    <source>
        <dbReference type="Proteomes" id="UP001159364"/>
    </source>
</evidence>
<feature type="region of interest" description="Disordered" evidence="1">
    <location>
        <begin position="92"/>
        <end position="111"/>
    </location>
</feature>
<feature type="region of interest" description="Disordered" evidence="1">
    <location>
        <begin position="1"/>
        <end position="46"/>
    </location>
</feature>
<feature type="compositionally biased region" description="Polar residues" evidence="1">
    <location>
        <begin position="11"/>
        <end position="29"/>
    </location>
</feature>
<protein>
    <submittedName>
        <fullName evidence="2">Uncharacterized protein</fullName>
    </submittedName>
</protein>
<dbReference type="PANTHER" id="PTHR34280:SF15">
    <property type="entry name" value="TRANSCRIPTION FACTOR"/>
    <property type="match status" value="1"/>
</dbReference>
<feature type="compositionally biased region" description="Low complexity" evidence="1">
    <location>
        <begin position="171"/>
        <end position="181"/>
    </location>
</feature>
<evidence type="ECO:0000313" key="2">
    <source>
        <dbReference type="EMBL" id="KAJ8758923.1"/>
    </source>
</evidence>
<organism evidence="2 3">
    <name type="scientific">Erythroxylum novogranatense</name>
    <dbReference type="NCBI Taxonomy" id="1862640"/>
    <lineage>
        <taxon>Eukaryota</taxon>
        <taxon>Viridiplantae</taxon>
        <taxon>Streptophyta</taxon>
        <taxon>Embryophyta</taxon>
        <taxon>Tracheophyta</taxon>
        <taxon>Spermatophyta</taxon>
        <taxon>Magnoliopsida</taxon>
        <taxon>eudicotyledons</taxon>
        <taxon>Gunneridae</taxon>
        <taxon>Pentapetalae</taxon>
        <taxon>rosids</taxon>
        <taxon>fabids</taxon>
        <taxon>Malpighiales</taxon>
        <taxon>Erythroxylaceae</taxon>
        <taxon>Erythroxylum</taxon>
    </lineage>
</organism>
<dbReference type="EMBL" id="JAIWQS010000007">
    <property type="protein sequence ID" value="KAJ8758923.1"/>
    <property type="molecule type" value="Genomic_DNA"/>
</dbReference>
<dbReference type="InterPro" id="IPR038947">
    <property type="entry name" value="At3g27210-like"/>
</dbReference>
<reference evidence="2 3" key="1">
    <citation type="submission" date="2021-09" db="EMBL/GenBank/DDBJ databases">
        <title>Genomic insights and catalytic innovation underlie evolution of tropane alkaloids biosynthesis.</title>
        <authorList>
            <person name="Wang Y.-J."/>
            <person name="Tian T."/>
            <person name="Huang J.-P."/>
            <person name="Huang S.-X."/>
        </authorList>
    </citation>
    <scope>NUCLEOTIDE SEQUENCE [LARGE SCALE GENOMIC DNA]</scope>
    <source>
        <strain evidence="2">KIB-2018</strain>
        <tissue evidence="2">Leaf</tissue>
    </source>
</reference>
<evidence type="ECO:0000256" key="1">
    <source>
        <dbReference type="SAM" id="MobiDB-lite"/>
    </source>
</evidence>